<dbReference type="SMART" id="SM00850">
    <property type="entry name" value="LytTR"/>
    <property type="match status" value="1"/>
</dbReference>
<evidence type="ECO:0000313" key="2">
    <source>
        <dbReference type="EMBL" id="MVM33837.1"/>
    </source>
</evidence>
<dbReference type="EMBL" id="WPIN01000013">
    <property type="protein sequence ID" value="MVM33837.1"/>
    <property type="molecule type" value="Genomic_DNA"/>
</dbReference>
<dbReference type="Gene3D" id="2.40.50.1020">
    <property type="entry name" value="LytTr DNA-binding domain"/>
    <property type="match status" value="1"/>
</dbReference>
<organism evidence="2 3">
    <name type="scientific">Spirosoma arboris</name>
    <dbReference type="NCBI Taxonomy" id="2682092"/>
    <lineage>
        <taxon>Bacteria</taxon>
        <taxon>Pseudomonadati</taxon>
        <taxon>Bacteroidota</taxon>
        <taxon>Cytophagia</taxon>
        <taxon>Cytophagales</taxon>
        <taxon>Cytophagaceae</taxon>
        <taxon>Spirosoma</taxon>
    </lineage>
</organism>
<evidence type="ECO:0000313" key="3">
    <source>
        <dbReference type="Proteomes" id="UP000436006"/>
    </source>
</evidence>
<dbReference type="Proteomes" id="UP000436006">
    <property type="component" value="Unassembled WGS sequence"/>
</dbReference>
<comment type="caution">
    <text evidence="2">The sequence shown here is derived from an EMBL/GenBank/DDBJ whole genome shotgun (WGS) entry which is preliminary data.</text>
</comment>
<feature type="domain" description="HTH LytTR-type" evidence="1">
    <location>
        <begin position="8"/>
        <end position="104"/>
    </location>
</feature>
<proteinExistence type="predicted"/>
<reference evidence="2 3" key="1">
    <citation type="submission" date="2019-12" db="EMBL/GenBank/DDBJ databases">
        <title>Spirosoma sp. HMF4905 genome sequencing and assembly.</title>
        <authorList>
            <person name="Kang H."/>
            <person name="Cha I."/>
            <person name="Kim H."/>
            <person name="Joh K."/>
        </authorList>
    </citation>
    <scope>NUCLEOTIDE SEQUENCE [LARGE SCALE GENOMIC DNA]</scope>
    <source>
        <strain evidence="2 3">HMF4905</strain>
    </source>
</reference>
<dbReference type="AlphaFoldDB" id="A0A7K1SJ48"/>
<gene>
    <name evidence="2" type="ORF">GO755_27615</name>
</gene>
<dbReference type="RefSeq" id="WP_157588555.1">
    <property type="nucleotide sequence ID" value="NZ_WPIN01000013.1"/>
</dbReference>
<dbReference type="InterPro" id="IPR007492">
    <property type="entry name" value="LytTR_DNA-bd_dom"/>
</dbReference>
<protein>
    <submittedName>
        <fullName evidence="2">LytTR family transcriptional regulator</fullName>
    </submittedName>
</protein>
<accession>A0A7K1SJ48</accession>
<dbReference type="Pfam" id="PF04397">
    <property type="entry name" value="LytTR"/>
    <property type="match status" value="1"/>
</dbReference>
<dbReference type="GO" id="GO:0003677">
    <property type="term" value="F:DNA binding"/>
    <property type="evidence" value="ECO:0007669"/>
    <property type="project" value="InterPro"/>
</dbReference>
<name>A0A7K1SJ48_9BACT</name>
<sequence length="133" mass="15111">MKRSDAVPLLHKFDVSQILYLIGDINYSTVYLLDGQAIVTSRTLKWYSERWPQLLRVHKGSLVNPEQIHSCIVVSSEVSHLIMRDGARLLIGRRRIKTVTYQLGITLPKFSASSTYVINPEWAAFIAVQVQIA</sequence>
<evidence type="ECO:0000259" key="1">
    <source>
        <dbReference type="SMART" id="SM00850"/>
    </source>
</evidence>
<keyword evidence="3" id="KW-1185">Reference proteome</keyword>